<dbReference type="EMBL" id="BTRK01000004">
    <property type="protein sequence ID" value="GMR49168.1"/>
    <property type="molecule type" value="Genomic_DNA"/>
</dbReference>
<keyword evidence="3" id="KW-1185">Reference proteome</keyword>
<gene>
    <name evidence="2" type="ORF">PMAYCL1PPCAC_19363</name>
</gene>
<keyword evidence="1" id="KW-0812">Transmembrane</keyword>
<feature type="non-terminal residue" evidence="2">
    <location>
        <position position="1"/>
    </location>
</feature>
<keyword evidence="1" id="KW-1133">Transmembrane helix</keyword>
<sequence length="62" mass="6648">TVVIFPFIVSILVPSPVISLRSLSNLISRTPLTSSMFATIVLICNGIVSICPLRGPKSFFSP</sequence>
<name>A0AAN5I279_9BILA</name>
<reference evidence="3" key="1">
    <citation type="submission" date="2022-10" db="EMBL/GenBank/DDBJ databases">
        <title>Genome assembly of Pristionchus species.</title>
        <authorList>
            <person name="Yoshida K."/>
            <person name="Sommer R.J."/>
        </authorList>
    </citation>
    <scope>NUCLEOTIDE SEQUENCE [LARGE SCALE GENOMIC DNA]</scope>
    <source>
        <strain evidence="3">RS5460</strain>
    </source>
</reference>
<evidence type="ECO:0000313" key="2">
    <source>
        <dbReference type="EMBL" id="GMR49168.1"/>
    </source>
</evidence>
<dbReference type="AlphaFoldDB" id="A0AAN5I279"/>
<dbReference type="Proteomes" id="UP001328107">
    <property type="component" value="Unassembled WGS sequence"/>
</dbReference>
<accession>A0AAN5I279</accession>
<keyword evidence="1" id="KW-0472">Membrane</keyword>
<feature type="transmembrane region" description="Helical" evidence="1">
    <location>
        <begin position="35"/>
        <end position="53"/>
    </location>
</feature>
<feature type="non-terminal residue" evidence="2">
    <location>
        <position position="62"/>
    </location>
</feature>
<proteinExistence type="predicted"/>
<organism evidence="2 3">
    <name type="scientific">Pristionchus mayeri</name>
    <dbReference type="NCBI Taxonomy" id="1317129"/>
    <lineage>
        <taxon>Eukaryota</taxon>
        <taxon>Metazoa</taxon>
        <taxon>Ecdysozoa</taxon>
        <taxon>Nematoda</taxon>
        <taxon>Chromadorea</taxon>
        <taxon>Rhabditida</taxon>
        <taxon>Rhabditina</taxon>
        <taxon>Diplogasteromorpha</taxon>
        <taxon>Diplogasteroidea</taxon>
        <taxon>Neodiplogasteridae</taxon>
        <taxon>Pristionchus</taxon>
    </lineage>
</organism>
<evidence type="ECO:0000256" key="1">
    <source>
        <dbReference type="SAM" id="Phobius"/>
    </source>
</evidence>
<evidence type="ECO:0000313" key="3">
    <source>
        <dbReference type="Proteomes" id="UP001328107"/>
    </source>
</evidence>
<comment type="caution">
    <text evidence="2">The sequence shown here is derived from an EMBL/GenBank/DDBJ whole genome shotgun (WGS) entry which is preliminary data.</text>
</comment>
<protein>
    <submittedName>
        <fullName evidence="2">Uncharacterized protein</fullName>
    </submittedName>
</protein>